<proteinExistence type="predicted"/>
<sequence length="270" mass="29980">MTESPNTDAPSRTLSTVDMSVNVIRALEELNGARAADLVEHLDISKSTVYNHLATLSKNNLVVKEDDTYHLSLQFLLLGEYVRNQQLLYQVGKEEVESLAEKTGEYAHLSTEQHGLRISLFKVRGEQAVGGEYQRSKTQRPDNLHTSSTGKAILAYLPRSRVEEIIDRHGLPKKTDASITDREELFDELDTIRDRGFACNDEEEIEGLRAVGAPIRDRNGTVLGALSVSAPTSRMKGDQFHDVIPGMVTSTANVIEVNMNMAVRSSNLTR</sequence>
<dbReference type="PROSITE" id="PS51078">
    <property type="entry name" value="ICLR_ED"/>
    <property type="match status" value="1"/>
</dbReference>
<protein>
    <submittedName>
        <fullName evidence="5">IclR family transcriptional regulator</fullName>
    </submittedName>
</protein>
<gene>
    <name evidence="5" type="ORF">Hfx1149_05395</name>
</gene>
<dbReference type="GO" id="GO:0045892">
    <property type="term" value="P:negative regulation of DNA-templated transcription"/>
    <property type="evidence" value="ECO:0007669"/>
    <property type="project" value="TreeGrafter"/>
</dbReference>
<dbReference type="InterPro" id="IPR050707">
    <property type="entry name" value="HTH_MetabolicPath_Reg"/>
</dbReference>
<dbReference type="InterPro" id="IPR005471">
    <property type="entry name" value="Tscrpt_reg_IclR_N"/>
</dbReference>
<dbReference type="InterPro" id="IPR029016">
    <property type="entry name" value="GAF-like_dom_sf"/>
</dbReference>
<dbReference type="Gene3D" id="1.10.10.10">
    <property type="entry name" value="Winged helix-like DNA-binding domain superfamily/Winged helix DNA-binding domain"/>
    <property type="match status" value="1"/>
</dbReference>
<dbReference type="SUPFAM" id="SSF46785">
    <property type="entry name" value="Winged helix' DNA-binding domain"/>
    <property type="match status" value="1"/>
</dbReference>
<name>A0A643JWJ9_9EURY</name>
<dbReference type="Gene3D" id="3.30.450.40">
    <property type="match status" value="1"/>
</dbReference>
<feature type="domain" description="IclR-ED" evidence="4">
    <location>
        <begin position="74"/>
        <end position="261"/>
    </location>
</feature>
<dbReference type="SUPFAM" id="SSF55781">
    <property type="entry name" value="GAF domain-like"/>
    <property type="match status" value="1"/>
</dbReference>
<comment type="caution">
    <text evidence="5">The sequence shown here is derived from an EMBL/GenBank/DDBJ whole genome shotgun (WGS) entry which is preliminary data.</text>
</comment>
<dbReference type="Pfam" id="PF09339">
    <property type="entry name" value="HTH_IclR"/>
    <property type="match status" value="1"/>
</dbReference>
<dbReference type="InterPro" id="IPR036388">
    <property type="entry name" value="WH-like_DNA-bd_sf"/>
</dbReference>
<accession>A0A643JWJ9</accession>
<keyword evidence="1" id="KW-0805">Transcription regulation</keyword>
<evidence type="ECO:0000256" key="3">
    <source>
        <dbReference type="ARBA" id="ARBA00023163"/>
    </source>
</evidence>
<evidence type="ECO:0000259" key="4">
    <source>
        <dbReference type="PROSITE" id="PS51078"/>
    </source>
</evidence>
<dbReference type="InterPro" id="IPR036390">
    <property type="entry name" value="WH_DNA-bd_sf"/>
</dbReference>
<dbReference type="InterPro" id="IPR014757">
    <property type="entry name" value="Tscrpt_reg_IclR_C"/>
</dbReference>
<dbReference type="Pfam" id="PF01614">
    <property type="entry name" value="IclR_C"/>
    <property type="match status" value="1"/>
</dbReference>
<dbReference type="SMART" id="SM00346">
    <property type="entry name" value="HTH_ICLR"/>
    <property type="match status" value="1"/>
</dbReference>
<dbReference type="AlphaFoldDB" id="A0A643JWJ9"/>
<dbReference type="PANTHER" id="PTHR30136:SF35">
    <property type="entry name" value="HTH-TYPE TRANSCRIPTIONAL REGULATOR RV1719"/>
    <property type="match status" value="1"/>
</dbReference>
<dbReference type="GO" id="GO:0003700">
    <property type="term" value="F:DNA-binding transcription factor activity"/>
    <property type="evidence" value="ECO:0007669"/>
    <property type="project" value="TreeGrafter"/>
</dbReference>
<evidence type="ECO:0000256" key="2">
    <source>
        <dbReference type="ARBA" id="ARBA00023125"/>
    </source>
</evidence>
<evidence type="ECO:0000256" key="1">
    <source>
        <dbReference type="ARBA" id="ARBA00023015"/>
    </source>
</evidence>
<dbReference type="EMBL" id="VZUS01000001">
    <property type="protein sequence ID" value="KAB1187494.1"/>
    <property type="molecule type" value="Genomic_DNA"/>
</dbReference>
<organism evidence="5">
    <name type="scientific">Haloferax sp. CBA1149</name>
    <dbReference type="NCBI Taxonomy" id="2650753"/>
    <lineage>
        <taxon>Archaea</taxon>
        <taxon>Methanobacteriati</taxon>
        <taxon>Methanobacteriota</taxon>
        <taxon>Stenosarchaea group</taxon>
        <taxon>Halobacteria</taxon>
        <taxon>Halobacteriales</taxon>
        <taxon>Haloferacaceae</taxon>
        <taxon>Haloferax</taxon>
    </lineage>
</organism>
<dbReference type="InterPro" id="IPR011991">
    <property type="entry name" value="ArsR-like_HTH"/>
</dbReference>
<keyword evidence="2" id="KW-0238">DNA-binding</keyword>
<reference evidence="5" key="1">
    <citation type="submission" date="2019-09" db="EMBL/GenBank/DDBJ databases">
        <title>Genomic analysis of Haloferax sp. CBA1149.</title>
        <authorList>
            <person name="Roh S.W."/>
        </authorList>
    </citation>
    <scope>NUCLEOTIDE SEQUENCE</scope>
    <source>
        <strain evidence="5">CBA1149</strain>
    </source>
</reference>
<dbReference type="PANTHER" id="PTHR30136">
    <property type="entry name" value="HELIX-TURN-HELIX TRANSCRIPTIONAL REGULATOR, ICLR FAMILY"/>
    <property type="match status" value="1"/>
</dbReference>
<dbReference type="GO" id="GO:0003677">
    <property type="term" value="F:DNA binding"/>
    <property type="evidence" value="ECO:0007669"/>
    <property type="project" value="UniProtKB-KW"/>
</dbReference>
<dbReference type="CDD" id="cd00090">
    <property type="entry name" value="HTH_ARSR"/>
    <property type="match status" value="1"/>
</dbReference>
<evidence type="ECO:0000313" key="5">
    <source>
        <dbReference type="EMBL" id="KAB1187494.1"/>
    </source>
</evidence>
<dbReference type="RefSeq" id="WP_151136199.1">
    <property type="nucleotide sequence ID" value="NZ_VZUS01000001.1"/>
</dbReference>
<keyword evidence="3" id="KW-0804">Transcription</keyword>